<evidence type="ECO:0000256" key="4">
    <source>
        <dbReference type="ARBA" id="ARBA00022679"/>
    </source>
</evidence>
<dbReference type="Gene3D" id="3.90.550.20">
    <property type="match status" value="1"/>
</dbReference>
<reference evidence="10" key="1">
    <citation type="submission" date="2025-08" db="UniProtKB">
        <authorList>
            <consortium name="RefSeq"/>
        </authorList>
    </citation>
    <scope>IDENTIFICATION</scope>
    <source>
        <tissue evidence="10">Whole organism</tissue>
    </source>
</reference>
<evidence type="ECO:0000256" key="7">
    <source>
        <dbReference type="SAM" id="Phobius"/>
    </source>
</evidence>
<proteinExistence type="inferred from homology"/>
<dbReference type="GO" id="GO:0000139">
    <property type="term" value="C:Golgi membrane"/>
    <property type="evidence" value="ECO:0007669"/>
    <property type="project" value="UniProtKB-SubCell"/>
</dbReference>
<feature type="domain" description="Alpha 1,4-glycosyltransferase" evidence="8">
    <location>
        <begin position="359"/>
        <end position="430"/>
    </location>
</feature>
<comment type="subcellular location">
    <subcellularLocation>
        <location evidence="1">Golgi apparatus membrane</location>
        <topology evidence="1">Single-pass type II membrane protein</topology>
    </subcellularLocation>
</comment>
<keyword evidence="7" id="KW-0812">Transmembrane</keyword>
<accession>A0A8B7N177</accession>
<dbReference type="InterPro" id="IPR051981">
    <property type="entry name" value="Glycosyltransf_32"/>
</dbReference>
<dbReference type="KEGG" id="hazt:108665095"/>
<evidence type="ECO:0000256" key="2">
    <source>
        <dbReference type="ARBA" id="ARBA00009003"/>
    </source>
</evidence>
<organism evidence="9 10">
    <name type="scientific">Hyalella azteca</name>
    <name type="common">Amphipod</name>
    <dbReference type="NCBI Taxonomy" id="294128"/>
    <lineage>
        <taxon>Eukaryota</taxon>
        <taxon>Metazoa</taxon>
        <taxon>Ecdysozoa</taxon>
        <taxon>Arthropoda</taxon>
        <taxon>Crustacea</taxon>
        <taxon>Multicrustacea</taxon>
        <taxon>Malacostraca</taxon>
        <taxon>Eumalacostraca</taxon>
        <taxon>Peracarida</taxon>
        <taxon>Amphipoda</taxon>
        <taxon>Senticaudata</taxon>
        <taxon>Talitrida</taxon>
        <taxon>Talitroidea</taxon>
        <taxon>Hyalellidae</taxon>
        <taxon>Hyalella</taxon>
    </lineage>
</organism>
<comment type="similarity">
    <text evidence="2">Belongs to the glycosyltransferase 32 family.</text>
</comment>
<evidence type="ECO:0000256" key="1">
    <source>
        <dbReference type="ARBA" id="ARBA00004323"/>
    </source>
</evidence>
<evidence type="ECO:0000259" key="8">
    <source>
        <dbReference type="Pfam" id="PF04572"/>
    </source>
</evidence>
<keyword evidence="4" id="KW-0808">Transferase</keyword>
<gene>
    <name evidence="10" type="primary">LOC108665095</name>
</gene>
<dbReference type="InterPro" id="IPR007577">
    <property type="entry name" value="GlycoTrfase_DXD_sugar-bd_CS"/>
</dbReference>
<dbReference type="PANTHER" id="PTHR12042">
    <property type="entry name" value="LACTOSYLCERAMIDE 4-ALPHA-GALACTOSYLTRANSFERASE ALPHA- 1,4-GALACTOSYLTRANSFERASE"/>
    <property type="match status" value="1"/>
</dbReference>
<evidence type="ECO:0000256" key="6">
    <source>
        <dbReference type="ARBA" id="ARBA00023136"/>
    </source>
</evidence>
<sequence>MEEFKRTKQPEVNSSLLIAIMSGIVLALAYSHYLEVQVPTEEIRRRREAYGYGAVADTAPTTPPKLGCHPGVNDPQLRSLPHLYKDVAPDPWAQNIYQIEVSMAMKIKHKTLCSIESMCTVNSDAHVWFLVTRATLDASSAQRLLSLQKICPRLCVAHVNVRTVMRNTAAHALLSSDDFWNTPHLFTQLSDLLRYAIVYHSGGLYTDTDILALRPFKNSSKNFFTAQGNEIHTTTNSLFHFERYHPTPMRFLQFVSDTFSPVTCRLVYASLGPHAVVRFLLSDECAYRFLLPHNAPERYPAPDDHIGPCESSRNGEKYLARSDGTSNGSNRYIDNFSGNIETLNYHHDREDYSSDCVHDIFGKTAHQPIHFMNSHSLFSRNKTLVGPEDNIFPGTFTFELYNSHTKAIPVEEGSLVDIIARKTCPLTHSKCPSLMCN</sequence>
<evidence type="ECO:0000313" key="10">
    <source>
        <dbReference type="RefSeq" id="XP_018007305.1"/>
    </source>
</evidence>
<dbReference type="OrthoDB" id="409543at2759"/>
<dbReference type="InterPro" id="IPR007652">
    <property type="entry name" value="A1-4-GlycosylTfrase_dom"/>
</dbReference>
<dbReference type="RefSeq" id="XP_018007305.1">
    <property type="nucleotide sequence ID" value="XM_018151816.2"/>
</dbReference>
<dbReference type="GO" id="GO:0016758">
    <property type="term" value="F:hexosyltransferase activity"/>
    <property type="evidence" value="ECO:0007669"/>
    <property type="project" value="TreeGrafter"/>
</dbReference>
<keyword evidence="5" id="KW-0333">Golgi apparatus</keyword>
<keyword evidence="7" id="KW-1133">Transmembrane helix</keyword>
<dbReference type="GO" id="GO:0006688">
    <property type="term" value="P:glycosphingolipid biosynthetic process"/>
    <property type="evidence" value="ECO:0007669"/>
    <property type="project" value="TreeGrafter"/>
</dbReference>
<dbReference type="Pfam" id="PF04488">
    <property type="entry name" value="Gly_transf_sug"/>
    <property type="match status" value="1"/>
</dbReference>
<evidence type="ECO:0000256" key="5">
    <source>
        <dbReference type="ARBA" id="ARBA00023034"/>
    </source>
</evidence>
<evidence type="ECO:0000256" key="3">
    <source>
        <dbReference type="ARBA" id="ARBA00022676"/>
    </source>
</evidence>
<dbReference type="SUPFAM" id="SSF53448">
    <property type="entry name" value="Nucleotide-diphospho-sugar transferases"/>
    <property type="match status" value="1"/>
</dbReference>
<keyword evidence="9" id="KW-1185">Reference proteome</keyword>
<dbReference type="AlphaFoldDB" id="A0A8B7N177"/>
<dbReference type="InterPro" id="IPR029044">
    <property type="entry name" value="Nucleotide-diphossugar_trans"/>
</dbReference>
<evidence type="ECO:0000313" key="9">
    <source>
        <dbReference type="Proteomes" id="UP000694843"/>
    </source>
</evidence>
<protein>
    <submittedName>
        <fullName evidence="10">Uncharacterized protein LOC108665095 isoform X1</fullName>
    </submittedName>
</protein>
<dbReference type="Proteomes" id="UP000694843">
    <property type="component" value="Unplaced"/>
</dbReference>
<dbReference type="PANTHER" id="PTHR12042:SF21">
    <property type="entry name" value="ALPHA1,4-GALACTOSYLTRANSFERASE 1-RELATED"/>
    <property type="match status" value="1"/>
</dbReference>
<keyword evidence="6 7" id="KW-0472">Membrane</keyword>
<dbReference type="GeneID" id="108665095"/>
<keyword evidence="3" id="KW-0328">Glycosyltransferase</keyword>
<feature type="transmembrane region" description="Helical" evidence="7">
    <location>
        <begin position="12"/>
        <end position="33"/>
    </location>
</feature>
<name>A0A8B7N177_HYAAZ</name>
<dbReference type="Pfam" id="PF04572">
    <property type="entry name" value="Gb3_synth"/>
    <property type="match status" value="1"/>
</dbReference>